<organism evidence="1 2">
    <name type="scientific">Talaromyces pinophilus</name>
    <name type="common">Penicillium pinophilum</name>
    <dbReference type="NCBI Taxonomy" id="128442"/>
    <lineage>
        <taxon>Eukaryota</taxon>
        <taxon>Fungi</taxon>
        <taxon>Dikarya</taxon>
        <taxon>Ascomycota</taxon>
        <taxon>Pezizomycotina</taxon>
        <taxon>Eurotiomycetes</taxon>
        <taxon>Eurotiomycetidae</taxon>
        <taxon>Eurotiales</taxon>
        <taxon>Trichocomaceae</taxon>
        <taxon>Talaromyces</taxon>
        <taxon>Talaromyces sect. Talaromyces</taxon>
    </lineage>
</organism>
<reference evidence="2" key="1">
    <citation type="journal article" date="2015" name="Genome Announc.">
        <title>Draft genome sequence of Talaromyces cellulolyticus strain Y-94, a source of lignocellulosic biomass-degrading enzymes.</title>
        <authorList>
            <person name="Fujii T."/>
            <person name="Koike H."/>
            <person name="Sawayama S."/>
            <person name="Yano S."/>
            <person name="Inoue H."/>
        </authorList>
    </citation>
    <scope>NUCLEOTIDE SEQUENCE [LARGE SCALE GENOMIC DNA]</scope>
    <source>
        <strain evidence="2">Y-94</strain>
    </source>
</reference>
<sequence>MLPPPPLFSINLNPQQEHCRPITRCINFLRNTRKTPYAFQGLYIIITMHIITDANLDFAVLADYAVLRVEGGVEEEVWFLAVDEVVGWMV</sequence>
<comment type="caution">
    <text evidence="1">The sequence shown here is derived from an EMBL/GenBank/DDBJ whole genome shotgun (WGS) entry which is preliminary data.</text>
</comment>
<dbReference type="EMBL" id="DF933829">
    <property type="protein sequence ID" value="GAM38014.1"/>
    <property type="molecule type" value="Genomic_DNA"/>
</dbReference>
<gene>
    <name evidence="1" type="ORF">TCE0_033r08417</name>
</gene>
<evidence type="ECO:0000313" key="2">
    <source>
        <dbReference type="Proteomes" id="UP000053095"/>
    </source>
</evidence>
<name>A0A6V8HID9_TALPI</name>
<evidence type="ECO:0000313" key="1">
    <source>
        <dbReference type="EMBL" id="GAM38014.1"/>
    </source>
</evidence>
<protein>
    <submittedName>
        <fullName evidence="1">Uncharacterized protein</fullName>
    </submittedName>
</protein>
<dbReference type="AlphaFoldDB" id="A0A6V8HID9"/>
<dbReference type="Proteomes" id="UP000053095">
    <property type="component" value="Unassembled WGS sequence"/>
</dbReference>
<keyword evidence="2" id="KW-1185">Reference proteome</keyword>
<accession>A0A6V8HID9</accession>
<proteinExistence type="predicted"/>